<dbReference type="Gene3D" id="4.10.260.10">
    <property type="entry name" value="Transducin (heterotrimeric G protein), gamma chain"/>
    <property type="match status" value="1"/>
</dbReference>
<evidence type="ECO:0000313" key="3">
    <source>
        <dbReference type="Proteomes" id="UP000011518"/>
    </source>
</evidence>
<accession>L9KR80</accession>
<dbReference type="EMBL" id="KB320699">
    <property type="protein sequence ID" value="ELW65218.1"/>
    <property type="molecule type" value="Genomic_DNA"/>
</dbReference>
<name>L9KR80_TUPCH</name>
<evidence type="ECO:0000259" key="1">
    <source>
        <dbReference type="PROSITE" id="PS50058"/>
    </source>
</evidence>
<reference evidence="3" key="2">
    <citation type="journal article" date="2013" name="Nat. Commun.">
        <title>Genome of the Chinese tree shrew.</title>
        <authorList>
            <person name="Fan Y."/>
            <person name="Huang Z.Y."/>
            <person name="Cao C.C."/>
            <person name="Chen C.S."/>
            <person name="Chen Y.X."/>
            <person name="Fan D.D."/>
            <person name="He J."/>
            <person name="Hou H.L."/>
            <person name="Hu L."/>
            <person name="Hu X.T."/>
            <person name="Jiang X.T."/>
            <person name="Lai R."/>
            <person name="Lang Y.S."/>
            <person name="Liang B."/>
            <person name="Liao S.G."/>
            <person name="Mu D."/>
            <person name="Ma Y.Y."/>
            <person name="Niu Y.Y."/>
            <person name="Sun X.Q."/>
            <person name="Xia J.Q."/>
            <person name="Xiao J."/>
            <person name="Xiong Z.Q."/>
            <person name="Xu L."/>
            <person name="Yang L."/>
            <person name="Zhang Y."/>
            <person name="Zhao W."/>
            <person name="Zhao X.D."/>
            <person name="Zheng Y.T."/>
            <person name="Zhou J.M."/>
            <person name="Zhu Y.B."/>
            <person name="Zhang G.J."/>
            <person name="Wang J."/>
            <person name="Yao Y.G."/>
        </authorList>
    </citation>
    <scope>NUCLEOTIDE SEQUENCE [LARGE SCALE GENOMIC DNA]</scope>
</reference>
<dbReference type="GO" id="GO:0007186">
    <property type="term" value="P:G protein-coupled receptor signaling pathway"/>
    <property type="evidence" value="ECO:0007669"/>
    <property type="project" value="InterPro"/>
</dbReference>
<dbReference type="SUPFAM" id="SSF48670">
    <property type="entry name" value="Transducin (heterotrimeric G protein), gamma chain"/>
    <property type="match status" value="1"/>
</dbReference>
<organism evidence="2 3">
    <name type="scientific">Tupaia chinensis</name>
    <name type="common">Chinese tree shrew</name>
    <name type="synonym">Tupaia belangeri chinensis</name>
    <dbReference type="NCBI Taxonomy" id="246437"/>
    <lineage>
        <taxon>Eukaryota</taxon>
        <taxon>Metazoa</taxon>
        <taxon>Chordata</taxon>
        <taxon>Craniata</taxon>
        <taxon>Vertebrata</taxon>
        <taxon>Euteleostomi</taxon>
        <taxon>Mammalia</taxon>
        <taxon>Eutheria</taxon>
        <taxon>Euarchontoglires</taxon>
        <taxon>Scandentia</taxon>
        <taxon>Tupaiidae</taxon>
        <taxon>Tupaia</taxon>
    </lineage>
</organism>
<proteinExistence type="predicted"/>
<protein>
    <submittedName>
        <fullName evidence="2">Guanine nucleotide-binding protein G(I)/G(S)/G(O) subunit gamma-10</fullName>
    </submittedName>
</protein>
<dbReference type="InParanoid" id="L9KR80"/>
<dbReference type="Proteomes" id="UP000011518">
    <property type="component" value="Unassembled WGS sequence"/>
</dbReference>
<dbReference type="InterPro" id="IPR015898">
    <property type="entry name" value="G-protein_gamma-like_dom"/>
</dbReference>
<dbReference type="AlphaFoldDB" id="L9KR80"/>
<dbReference type="STRING" id="246437.L9KR80"/>
<dbReference type="PROSITE" id="PS50058">
    <property type="entry name" value="G_PROTEIN_GAMMA"/>
    <property type="match status" value="1"/>
</dbReference>
<sequence length="88" mass="9742">MFGRSNIGKAENRSDSFDMKLDVLYSFPRASVSALQRLVEQLKLQAGVERIQVSRAAELQQYPVQNACKDRAGQCSSCKQPLPGAQIL</sequence>
<keyword evidence="3" id="KW-1185">Reference proteome</keyword>
<gene>
    <name evidence="2" type="ORF">TREES_T100009768</name>
</gene>
<dbReference type="InterPro" id="IPR036284">
    <property type="entry name" value="GGL_sf"/>
</dbReference>
<evidence type="ECO:0000313" key="2">
    <source>
        <dbReference type="EMBL" id="ELW65218.1"/>
    </source>
</evidence>
<reference evidence="3" key="1">
    <citation type="submission" date="2012-07" db="EMBL/GenBank/DDBJ databases">
        <title>Genome of the Chinese tree shrew, a rising model animal genetically related to primates.</title>
        <authorList>
            <person name="Zhang G."/>
            <person name="Fan Y."/>
            <person name="Yao Y."/>
            <person name="Huang Z."/>
        </authorList>
    </citation>
    <scope>NUCLEOTIDE SEQUENCE [LARGE SCALE GENOMIC DNA]</scope>
</reference>
<feature type="domain" description="G protein gamma" evidence="1">
    <location>
        <begin position="28"/>
        <end position="70"/>
    </location>
</feature>